<dbReference type="Gene3D" id="3.10.50.40">
    <property type="match status" value="1"/>
</dbReference>
<dbReference type="InterPro" id="IPR037041">
    <property type="entry name" value="Trigger_fac_C_sf"/>
</dbReference>
<feature type="domain" description="Trigger factor C-terminal" evidence="3">
    <location>
        <begin position="51"/>
        <end position="210"/>
    </location>
</feature>
<gene>
    <name evidence="4" type="ORF">Q757_06850</name>
</gene>
<evidence type="ECO:0000256" key="2">
    <source>
        <dbReference type="ARBA" id="ARBA00023235"/>
    </source>
</evidence>
<accession>A0ABR4XPY0</accession>
<dbReference type="InterPro" id="IPR008880">
    <property type="entry name" value="Trigger_fac_C"/>
</dbReference>
<dbReference type="SUPFAM" id="SSF54534">
    <property type="entry name" value="FKBP-like"/>
    <property type="match status" value="1"/>
</dbReference>
<dbReference type="InterPro" id="IPR046357">
    <property type="entry name" value="PPIase_dom_sf"/>
</dbReference>
<proteinExistence type="predicted"/>
<keyword evidence="1" id="KW-0697">Rotamase</keyword>
<evidence type="ECO:0000259" key="3">
    <source>
        <dbReference type="Pfam" id="PF05698"/>
    </source>
</evidence>
<comment type="caution">
    <text evidence="4">The sequence shown here is derived from an EMBL/GenBank/DDBJ whole genome shotgun (WGS) entry which is preliminary data.</text>
</comment>
<evidence type="ECO:0000256" key="1">
    <source>
        <dbReference type="ARBA" id="ARBA00023110"/>
    </source>
</evidence>
<dbReference type="Proteomes" id="UP000030023">
    <property type="component" value="Unassembled WGS sequence"/>
</dbReference>
<sequence length="227" mass="25421">QVKVKFPSEYQAKELAGKDAIFDVKIHELKKLQTPAIDDDFAKDVDDSVASLAELKAKTKERLGKSKSEKNKEAFEDAAVQKVVDEAKVEGDKLPDELIKDDIDRQTQNFFNNLASQGINLETYFRITGQNQEQLNQQIAKESPNRVKTNLVLEEVARAEKINPSKEDLDKEVKELAAEYKINESQVESSLSAGLLSHDLKIQRAVDVIVKNAKAVAPAKKESEDKK</sequence>
<dbReference type="InterPro" id="IPR027304">
    <property type="entry name" value="Trigger_fact/SurA_dom_sf"/>
</dbReference>
<keyword evidence="2" id="KW-0413">Isomerase</keyword>
<dbReference type="EMBL" id="AXCV01000334">
    <property type="protein sequence ID" value="KGO29952.1"/>
    <property type="molecule type" value="Genomic_DNA"/>
</dbReference>
<reference evidence="4 5" key="1">
    <citation type="journal article" date="2014" name="Antonie Van Leeuwenhoek">
        <title>Oenococcus alcoholitolerans sp. nov., a lactic acid bacteria isolated from cachaca and ethanol fermentation processes.</title>
        <authorList>
            <person name="Badotti F."/>
            <person name="Moreira A.P."/>
            <person name="Tonon L.A."/>
            <person name="de Lucena B.T."/>
            <person name="Gomes Fde C."/>
            <person name="Kruger R."/>
            <person name="Thompson C.C."/>
            <person name="de Morais M.A.Jr."/>
            <person name="Rosa C.A."/>
            <person name="Thompson F.L."/>
        </authorList>
    </citation>
    <scope>NUCLEOTIDE SEQUENCE [LARGE SCALE GENOMIC DNA]</scope>
    <source>
        <strain evidence="4 5">UFRJ-M7.2.18</strain>
    </source>
</reference>
<evidence type="ECO:0000313" key="5">
    <source>
        <dbReference type="Proteomes" id="UP000030023"/>
    </source>
</evidence>
<dbReference type="Pfam" id="PF05698">
    <property type="entry name" value="Trigger_C"/>
    <property type="match status" value="1"/>
</dbReference>
<feature type="non-terminal residue" evidence="4">
    <location>
        <position position="1"/>
    </location>
</feature>
<organism evidence="4 5">
    <name type="scientific">Oenococcus alcoholitolerans</name>
    <dbReference type="NCBI Taxonomy" id="931074"/>
    <lineage>
        <taxon>Bacteria</taxon>
        <taxon>Bacillati</taxon>
        <taxon>Bacillota</taxon>
        <taxon>Bacilli</taxon>
        <taxon>Lactobacillales</taxon>
        <taxon>Lactobacillaceae</taxon>
        <taxon>Oenococcus</taxon>
    </lineage>
</organism>
<evidence type="ECO:0000313" key="4">
    <source>
        <dbReference type="EMBL" id="KGO29952.1"/>
    </source>
</evidence>
<dbReference type="SUPFAM" id="SSF109998">
    <property type="entry name" value="Triger factor/SurA peptide-binding domain-like"/>
    <property type="match status" value="1"/>
</dbReference>
<dbReference type="Gene3D" id="1.10.3120.10">
    <property type="entry name" value="Trigger factor, C-terminal domain"/>
    <property type="match status" value="1"/>
</dbReference>
<keyword evidence="5" id="KW-1185">Reference proteome</keyword>
<name>A0ABR4XPY0_9LACO</name>
<protein>
    <recommendedName>
        <fullName evidence="3">Trigger factor C-terminal domain-containing protein</fullName>
    </recommendedName>
</protein>